<evidence type="ECO:0000313" key="1">
    <source>
        <dbReference type="EMBL" id="SAL07176.1"/>
    </source>
</evidence>
<protein>
    <submittedName>
        <fullName evidence="1">Uncharacterized protein</fullName>
    </submittedName>
</protein>
<reference evidence="1" key="1">
    <citation type="submission" date="2016-01" db="EMBL/GenBank/DDBJ databases">
        <authorList>
            <person name="Peeters C."/>
        </authorList>
    </citation>
    <scope>NUCLEOTIDE SEQUENCE</scope>
    <source>
        <strain evidence="1">LMG 29321</strain>
    </source>
</reference>
<gene>
    <name evidence="1" type="ORF">AWB78_08456</name>
</gene>
<proteinExistence type="predicted"/>
<keyword evidence="2" id="KW-1185">Reference proteome</keyword>
<evidence type="ECO:0000313" key="2">
    <source>
        <dbReference type="Proteomes" id="UP000071859"/>
    </source>
</evidence>
<dbReference type="EMBL" id="FCOX02000178">
    <property type="protein sequence ID" value="SAL07176.1"/>
    <property type="molecule type" value="Genomic_DNA"/>
</dbReference>
<comment type="caution">
    <text evidence="1">The sequence shown here is derived from an EMBL/GenBank/DDBJ whole genome shotgun (WGS) entry which is preliminary data.</text>
</comment>
<dbReference type="Proteomes" id="UP000071859">
    <property type="component" value="Unassembled WGS sequence"/>
</dbReference>
<sequence length="96" mass="10297">MESLTALLSAYDALTDKTTFYAQGLQGIIVEREAQLKATLRDRILELSSSEGWTDTRIATELNVLDGATGKILSPLDTKYFTPRATSGNGPSSGGE</sequence>
<dbReference type="RefSeq" id="WP_074173714.1">
    <property type="nucleotide sequence ID" value="NZ_FCOX02000178.1"/>
</dbReference>
<dbReference type="AlphaFoldDB" id="A0A158ELD6"/>
<name>A0A158ELD6_9BURK</name>
<accession>A0A158ELD6</accession>
<organism evidence="1 2">
    <name type="scientific">Caballeronia calidae</name>
    <dbReference type="NCBI Taxonomy" id="1777139"/>
    <lineage>
        <taxon>Bacteria</taxon>
        <taxon>Pseudomonadati</taxon>
        <taxon>Pseudomonadota</taxon>
        <taxon>Betaproteobacteria</taxon>
        <taxon>Burkholderiales</taxon>
        <taxon>Burkholderiaceae</taxon>
        <taxon>Caballeronia</taxon>
    </lineage>
</organism>